<organism evidence="2 3">
    <name type="scientific">Amborella trichopoda</name>
    <dbReference type="NCBI Taxonomy" id="13333"/>
    <lineage>
        <taxon>Eukaryota</taxon>
        <taxon>Viridiplantae</taxon>
        <taxon>Streptophyta</taxon>
        <taxon>Embryophyta</taxon>
        <taxon>Tracheophyta</taxon>
        <taxon>Spermatophyta</taxon>
        <taxon>Magnoliopsida</taxon>
        <taxon>Amborellales</taxon>
        <taxon>Amborellaceae</taxon>
        <taxon>Amborella</taxon>
    </lineage>
</organism>
<dbReference type="Gramene" id="ERN20587">
    <property type="protein sequence ID" value="ERN20587"/>
    <property type="gene ID" value="AMTR_s00070p00078410"/>
</dbReference>
<feature type="compositionally biased region" description="Basic and acidic residues" evidence="1">
    <location>
        <begin position="39"/>
        <end position="53"/>
    </location>
</feature>
<dbReference type="HOGENOM" id="CLU_2657782_0_0_1"/>
<protein>
    <submittedName>
        <fullName evidence="2">Uncharacterized protein</fullName>
    </submittedName>
</protein>
<proteinExistence type="predicted"/>
<sequence>MVSEKRGYKKIKQVEQECREKLTKQRVTARRKMSNMQRKSLEQSREEEKNNREGKKRKEQRRRQDLGTLRMPPSKE</sequence>
<feature type="region of interest" description="Disordered" evidence="1">
    <location>
        <begin position="22"/>
        <end position="76"/>
    </location>
</feature>
<keyword evidence="3" id="KW-1185">Reference proteome</keyword>
<name>U5DGI3_AMBTC</name>
<accession>U5DGI3</accession>
<dbReference type="EMBL" id="KI392058">
    <property type="protein sequence ID" value="ERN20587.1"/>
    <property type="molecule type" value="Genomic_DNA"/>
</dbReference>
<evidence type="ECO:0000313" key="3">
    <source>
        <dbReference type="Proteomes" id="UP000017836"/>
    </source>
</evidence>
<evidence type="ECO:0000256" key="1">
    <source>
        <dbReference type="SAM" id="MobiDB-lite"/>
    </source>
</evidence>
<reference evidence="3" key="1">
    <citation type="journal article" date="2013" name="Science">
        <title>The Amborella genome and the evolution of flowering plants.</title>
        <authorList>
            <consortium name="Amborella Genome Project"/>
        </authorList>
    </citation>
    <scope>NUCLEOTIDE SEQUENCE [LARGE SCALE GENOMIC DNA]</scope>
</reference>
<gene>
    <name evidence="2" type="ORF">AMTR_s00070p00078410</name>
</gene>
<dbReference type="Proteomes" id="UP000017836">
    <property type="component" value="Unassembled WGS sequence"/>
</dbReference>
<evidence type="ECO:0000313" key="2">
    <source>
        <dbReference type="EMBL" id="ERN20587.1"/>
    </source>
</evidence>
<dbReference type="AlphaFoldDB" id="U5DGI3"/>